<evidence type="ECO:0000313" key="4">
    <source>
        <dbReference type="Proteomes" id="UP001221009"/>
    </source>
</evidence>
<evidence type="ECO:0000313" key="3">
    <source>
        <dbReference type="EMBL" id="WET65410.1"/>
    </source>
</evidence>
<feature type="compositionally biased region" description="Low complexity" evidence="2">
    <location>
        <begin position="229"/>
        <end position="247"/>
    </location>
</feature>
<feature type="region of interest" description="Disordered" evidence="2">
    <location>
        <begin position="1"/>
        <end position="49"/>
    </location>
</feature>
<dbReference type="RefSeq" id="WP_276507669.1">
    <property type="nucleotide sequence ID" value="NZ_CP120353.1"/>
</dbReference>
<evidence type="ECO:0000256" key="2">
    <source>
        <dbReference type="SAM" id="MobiDB-lite"/>
    </source>
</evidence>
<evidence type="ECO:0000256" key="1">
    <source>
        <dbReference type="SAM" id="Coils"/>
    </source>
</evidence>
<name>A0AAX3QX74_PARDI</name>
<dbReference type="EMBL" id="CP120353">
    <property type="protein sequence ID" value="WET65410.1"/>
    <property type="molecule type" value="Genomic_DNA"/>
</dbReference>
<dbReference type="AlphaFoldDB" id="A0AAX3QX74"/>
<reference evidence="3" key="1">
    <citation type="submission" date="2023-03" db="EMBL/GenBank/DDBJ databases">
        <title>Parabacteroides distasonis, a bacteria resistant against UC.</title>
        <authorList>
            <person name="Dai W."/>
        </authorList>
    </citation>
    <scope>NUCLEOTIDE SEQUENCE</scope>
    <source>
        <strain evidence="3">F1-28</strain>
    </source>
</reference>
<feature type="coiled-coil region" evidence="1">
    <location>
        <begin position="402"/>
        <end position="429"/>
    </location>
</feature>
<proteinExistence type="predicted"/>
<gene>
    <name evidence="3" type="ORF">P2T59_05330</name>
</gene>
<organism evidence="3 4">
    <name type="scientific">Parabacteroides distasonis</name>
    <dbReference type="NCBI Taxonomy" id="823"/>
    <lineage>
        <taxon>Bacteria</taxon>
        <taxon>Pseudomonadati</taxon>
        <taxon>Bacteroidota</taxon>
        <taxon>Bacteroidia</taxon>
        <taxon>Bacteroidales</taxon>
        <taxon>Tannerellaceae</taxon>
        <taxon>Parabacteroides</taxon>
    </lineage>
</organism>
<protein>
    <submittedName>
        <fullName evidence="3">Uncharacterized protein</fullName>
    </submittedName>
</protein>
<accession>A0AAX3QX74</accession>
<dbReference type="Proteomes" id="UP001221009">
    <property type="component" value="Chromosome"/>
</dbReference>
<feature type="region of interest" description="Disordered" evidence="2">
    <location>
        <begin position="222"/>
        <end position="247"/>
    </location>
</feature>
<keyword evidence="1" id="KW-0175">Coiled coil</keyword>
<sequence>MTLEERYNRKRTPVVQRPELSTTPLVEPEVAGSQNPIAPTVDNTDETAPQASVAEPQMNDYQWNQRLYETLFQKPISQEEEERRKRAASVATGIGHLGNVLSSFSNLAFAGEAPSQKLPTVADPKLQSYSDRLEAIRQRYGAGYLAARQNDINNYQRALQLYRQDQARKEDLAAREAALERQNAIDRWNMDKWKKEYEADQAYKKRRLDLDAEKMALEKREVENREKSGYYSGRSSRRTSVSSNNNGTIILDTPDGFMDIDMSRVNLSTLSQMFNSLPDSVKKNYRISSKDSEKDRQAKYMSAIGEAAKADPSIADYLYRSGLGTLREGDKDMSKSIDIKDDVIPWDPSMITNGHTDQPTTENDNEIIQYRPVVDDQESDTSDMRNENVYDNTLTDPYDIILQDRDRRIREKKKKQEEARRKAEEYRLNDEQSYYDRISELESKMVRERDVEKFINDNNLGLQDAARARLLFNDIRKDNAKIKREIDYLYKQLNKKYPQRND</sequence>